<evidence type="ECO:0000256" key="3">
    <source>
        <dbReference type="ARBA" id="ARBA00022801"/>
    </source>
</evidence>
<name>A0A562Q2D3_9PSED</name>
<dbReference type="GO" id="GO:0016787">
    <property type="term" value="F:hydrolase activity"/>
    <property type="evidence" value="ECO:0007669"/>
    <property type="project" value="UniProtKB-KW"/>
</dbReference>
<feature type="domain" description="Metallo-beta-lactamase" evidence="5">
    <location>
        <begin position="31"/>
        <end position="264"/>
    </location>
</feature>
<dbReference type="EMBL" id="VLKY01000014">
    <property type="protein sequence ID" value="TWI50835.1"/>
    <property type="molecule type" value="Genomic_DNA"/>
</dbReference>
<keyword evidence="2" id="KW-0479">Metal-binding</keyword>
<dbReference type="PANTHER" id="PTHR42978:SF3">
    <property type="entry name" value="BLR3078 PROTEIN"/>
    <property type="match status" value="1"/>
</dbReference>
<dbReference type="InterPro" id="IPR051013">
    <property type="entry name" value="MBL_superfamily_lactonases"/>
</dbReference>
<accession>A0A562Q2D3</accession>
<dbReference type="CDD" id="cd07742">
    <property type="entry name" value="metallo-hydrolase-like_MBL-fold"/>
    <property type="match status" value="1"/>
</dbReference>
<organism evidence="6 7">
    <name type="scientific">Pseudomonas duriflava</name>
    <dbReference type="NCBI Taxonomy" id="459528"/>
    <lineage>
        <taxon>Bacteria</taxon>
        <taxon>Pseudomonadati</taxon>
        <taxon>Pseudomonadota</taxon>
        <taxon>Gammaproteobacteria</taxon>
        <taxon>Pseudomonadales</taxon>
        <taxon>Pseudomonadaceae</taxon>
        <taxon>Pseudomonas</taxon>
    </lineage>
</organism>
<reference evidence="6 7" key="1">
    <citation type="journal article" date="2015" name="Stand. Genomic Sci.">
        <title>Genomic Encyclopedia of Bacterial and Archaeal Type Strains, Phase III: the genomes of soil and plant-associated and newly described type strains.</title>
        <authorList>
            <person name="Whitman W.B."/>
            <person name="Woyke T."/>
            <person name="Klenk H.P."/>
            <person name="Zhou Y."/>
            <person name="Lilburn T.G."/>
            <person name="Beck B.J."/>
            <person name="De Vos P."/>
            <person name="Vandamme P."/>
            <person name="Eisen J.A."/>
            <person name="Garrity G."/>
            <person name="Hugenholtz P."/>
            <person name="Kyrpides N.C."/>
        </authorList>
    </citation>
    <scope>NUCLEOTIDE SEQUENCE [LARGE SCALE GENOMIC DNA]</scope>
    <source>
        <strain evidence="6 7">CGMCC 1.6858</strain>
    </source>
</reference>
<keyword evidence="7" id="KW-1185">Reference proteome</keyword>
<dbReference type="AlphaFoldDB" id="A0A562Q2D3"/>
<dbReference type="Gene3D" id="3.60.15.10">
    <property type="entry name" value="Ribonuclease Z/Hydroxyacylglutathione hydrolase-like"/>
    <property type="match status" value="1"/>
</dbReference>
<dbReference type="InterPro" id="IPR036866">
    <property type="entry name" value="RibonucZ/Hydroxyglut_hydro"/>
</dbReference>
<protein>
    <submittedName>
        <fullName evidence="6">Glyoxylase-like metal-dependent hydrolase (Beta-lactamase superfamily II)</fullName>
    </submittedName>
</protein>
<dbReference type="GO" id="GO:0046872">
    <property type="term" value="F:metal ion binding"/>
    <property type="evidence" value="ECO:0007669"/>
    <property type="project" value="UniProtKB-KW"/>
</dbReference>
<dbReference type="Pfam" id="PF00753">
    <property type="entry name" value="Lactamase_B"/>
    <property type="match status" value="1"/>
</dbReference>
<evidence type="ECO:0000313" key="6">
    <source>
        <dbReference type="EMBL" id="TWI50835.1"/>
    </source>
</evidence>
<comment type="caution">
    <text evidence="6">The sequence shown here is derived from an EMBL/GenBank/DDBJ whole genome shotgun (WGS) entry which is preliminary data.</text>
</comment>
<evidence type="ECO:0000256" key="2">
    <source>
        <dbReference type="ARBA" id="ARBA00022723"/>
    </source>
</evidence>
<keyword evidence="3 6" id="KW-0378">Hydrolase</keyword>
<evidence type="ECO:0000313" key="7">
    <source>
        <dbReference type="Proteomes" id="UP000316905"/>
    </source>
</evidence>
<comment type="similarity">
    <text evidence="1">Belongs to the metallo-beta-lactamase superfamily.</text>
</comment>
<evidence type="ECO:0000259" key="5">
    <source>
        <dbReference type="SMART" id="SM00849"/>
    </source>
</evidence>
<dbReference type="PANTHER" id="PTHR42978">
    <property type="entry name" value="QUORUM-QUENCHING LACTONASE YTNP-RELATED-RELATED"/>
    <property type="match status" value="1"/>
</dbReference>
<dbReference type="InterPro" id="IPR001279">
    <property type="entry name" value="Metallo-B-lactamas"/>
</dbReference>
<dbReference type="SUPFAM" id="SSF56281">
    <property type="entry name" value="Metallo-hydrolase/oxidoreductase"/>
    <property type="match status" value="1"/>
</dbReference>
<dbReference type="OrthoDB" id="5443440at2"/>
<dbReference type="RefSeq" id="WP_145144637.1">
    <property type="nucleotide sequence ID" value="NZ_VLKY01000014.1"/>
</dbReference>
<gene>
    <name evidence="6" type="ORF">IQ22_03751</name>
</gene>
<dbReference type="SMART" id="SM00849">
    <property type="entry name" value="Lactamase_B"/>
    <property type="match status" value="1"/>
</dbReference>
<dbReference type="Proteomes" id="UP000316905">
    <property type="component" value="Unassembled WGS sequence"/>
</dbReference>
<sequence length="277" mass="32025">MRVHHLDCGCMCPWGGALFDGFSKGLRGHLVCHCLLVETDRHGLVLIDTGFGERDVHAPYKRLSSFFIKLNNIQFDRRYTAVEQVRKLGFQPQDVRHIVLTHLDFDHAGGLEDFPGATVHVLQREIEAAKLPHGFIAKNRYRLHQWDQVKQWQFYKPHGEQWYGFSAVRDLEGLPPEILLIPLAGHTWGHAGVAIQGPRGWLLHAGDAYFYREEVGQQKRACPPGLRFYQTLMEASRDLRMRNQQRLRELSVLHAGEVELFCSHDAKELERYQNLNR</sequence>
<keyword evidence="4" id="KW-0862">Zinc</keyword>
<evidence type="ECO:0000256" key="1">
    <source>
        <dbReference type="ARBA" id="ARBA00007749"/>
    </source>
</evidence>
<evidence type="ECO:0000256" key="4">
    <source>
        <dbReference type="ARBA" id="ARBA00022833"/>
    </source>
</evidence>
<proteinExistence type="inferred from homology"/>